<dbReference type="CDD" id="cd07398">
    <property type="entry name" value="MPP_YbbF-LpxH"/>
    <property type="match status" value="1"/>
</dbReference>
<dbReference type="OrthoDB" id="9802481at2"/>
<keyword evidence="5" id="KW-0464">Manganese</keyword>
<dbReference type="InterPro" id="IPR043461">
    <property type="entry name" value="LpxH-like"/>
</dbReference>
<dbReference type="GO" id="GO:0009245">
    <property type="term" value="P:lipid A biosynthetic process"/>
    <property type="evidence" value="ECO:0007669"/>
    <property type="project" value="TreeGrafter"/>
</dbReference>
<reference evidence="8 9" key="1">
    <citation type="submission" date="2017-05" db="EMBL/GenBank/DDBJ databases">
        <title>Complete and WGS of Bordetella genogroups.</title>
        <authorList>
            <person name="Spilker T."/>
            <person name="Lipuma J."/>
        </authorList>
    </citation>
    <scope>NUCLEOTIDE SEQUENCE [LARGE SCALE GENOMIC DNA]</scope>
    <source>
        <strain evidence="8 9">AU9795</strain>
    </source>
</reference>
<keyword evidence="2" id="KW-0997">Cell inner membrane</keyword>
<evidence type="ECO:0000256" key="3">
    <source>
        <dbReference type="ARBA" id="ARBA00022723"/>
    </source>
</evidence>
<gene>
    <name evidence="8" type="ORF">CAL27_10905</name>
    <name evidence="7" type="ORF">CEG14_07280</name>
</gene>
<keyword evidence="9" id="KW-1185">Reference proteome</keyword>
<evidence type="ECO:0000313" key="7">
    <source>
        <dbReference type="EMBL" id="OZI39315.1"/>
    </source>
</evidence>
<dbReference type="InterPro" id="IPR029052">
    <property type="entry name" value="Metallo-depent_PP-like"/>
</dbReference>
<evidence type="ECO:0000256" key="1">
    <source>
        <dbReference type="ARBA" id="ARBA00022475"/>
    </source>
</evidence>
<dbReference type="AlphaFoldDB" id="A0A261SQ88"/>
<evidence type="ECO:0000256" key="2">
    <source>
        <dbReference type="ARBA" id="ARBA00022519"/>
    </source>
</evidence>
<evidence type="ECO:0000256" key="5">
    <source>
        <dbReference type="ARBA" id="ARBA00023211"/>
    </source>
</evidence>
<feature type="domain" description="Calcineurin-like phosphoesterase" evidence="6">
    <location>
        <begin position="21"/>
        <end position="221"/>
    </location>
</feature>
<evidence type="ECO:0000313" key="8">
    <source>
        <dbReference type="EMBL" id="OZI65530.1"/>
    </source>
</evidence>
<protein>
    <submittedName>
        <fullName evidence="7">UDP-2,3-diacylglucosamine hydrolase</fullName>
    </submittedName>
</protein>
<dbReference type="EMBL" id="NEVR01000002">
    <property type="protein sequence ID" value="OZI65530.1"/>
    <property type="molecule type" value="Genomic_DNA"/>
</dbReference>
<evidence type="ECO:0000256" key="4">
    <source>
        <dbReference type="ARBA" id="ARBA00023136"/>
    </source>
</evidence>
<dbReference type="Pfam" id="PF00149">
    <property type="entry name" value="Metallophos"/>
    <property type="match status" value="1"/>
</dbReference>
<evidence type="ECO:0000313" key="10">
    <source>
        <dbReference type="Proteomes" id="UP000217005"/>
    </source>
</evidence>
<comment type="caution">
    <text evidence="7">The sequence shown here is derived from an EMBL/GenBank/DDBJ whole genome shotgun (WGS) entry which is preliminary data.</text>
</comment>
<keyword evidence="1" id="KW-1003">Cell membrane</keyword>
<proteinExistence type="predicted"/>
<sequence>MVARRSPTETALTENQPTHWRTLWISDIHLGTAGCKAEFLLDFLDNNDSDTLYLVGDIVDGWQLRKHWHWPRAHNDVIQRILRKARNGTRVVFVPGNHDEFAREFVGFAFGDIEVLDEDVHVTAKGTRLLVLHGDQFDGVIQHSKWLAHLGDTLYQLALWLNNHYNRLRHRLGLHYWSLSQYLKHKVKNAVSFITHFEEALAGEARRRGLDGVVCGHIHKPEMRDVDGVLYCNDGDWVESLSALAETHDGNLQLIDWAETLAERGTDTTGSRARRPLALPALPSALRRKGEHP</sequence>
<organism evidence="7 10">
    <name type="scientific">Bordetella genomosp. 1</name>
    <dbReference type="NCBI Taxonomy" id="1395607"/>
    <lineage>
        <taxon>Bacteria</taxon>
        <taxon>Pseudomonadati</taxon>
        <taxon>Pseudomonadota</taxon>
        <taxon>Betaproteobacteria</taxon>
        <taxon>Burkholderiales</taxon>
        <taxon>Alcaligenaceae</taxon>
        <taxon>Bordetella</taxon>
    </lineage>
</organism>
<keyword evidence="3" id="KW-0479">Metal-binding</keyword>
<dbReference type="Gene3D" id="3.60.21.10">
    <property type="match status" value="1"/>
</dbReference>
<dbReference type="EMBL" id="NEVL01000002">
    <property type="protein sequence ID" value="OZI39315.1"/>
    <property type="molecule type" value="Genomic_DNA"/>
</dbReference>
<name>A0A261SQ88_9BORD</name>
<keyword evidence="4" id="KW-0472">Membrane</keyword>
<keyword evidence="7" id="KW-0378">Hydrolase</keyword>
<accession>A0A261SQ88</accession>
<dbReference type="PANTHER" id="PTHR34990:SF2">
    <property type="entry name" value="BLL8164 PROTEIN"/>
    <property type="match status" value="1"/>
</dbReference>
<reference evidence="7 10" key="2">
    <citation type="submission" date="2017-05" db="EMBL/GenBank/DDBJ databases">
        <title>Complete and WGS of Bordetella genogroups.</title>
        <authorList>
            <person name="Spilker T."/>
            <person name="LiPuma J."/>
        </authorList>
    </citation>
    <scope>NUCLEOTIDE SEQUENCE [LARGE SCALE GENOMIC DNA]</scope>
    <source>
        <strain evidence="7 10">AU17610</strain>
    </source>
</reference>
<evidence type="ECO:0000259" key="6">
    <source>
        <dbReference type="Pfam" id="PF00149"/>
    </source>
</evidence>
<dbReference type="GO" id="GO:0008758">
    <property type="term" value="F:UDP-2,3-diacylglucosamine hydrolase activity"/>
    <property type="evidence" value="ECO:0007669"/>
    <property type="project" value="TreeGrafter"/>
</dbReference>
<dbReference type="PANTHER" id="PTHR34990">
    <property type="entry name" value="UDP-2,3-DIACYLGLUCOSAMINE HYDROLASE-RELATED"/>
    <property type="match status" value="1"/>
</dbReference>
<dbReference type="InterPro" id="IPR004843">
    <property type="entry name" value="Calcineurin-like_PHP"/>
</dbReference>
<dbReference type="Proteomes" id="UP000217005">
    <property type="component" value="Unassembled WGS sequence"/>
</dbReference>
<dbReference type="SUPFAM" id="SSF56300">
    <property type="entry name" value="Metallo-dependent phosphatases"/>
    <property type="match status" value="1"/>
</dbReference>
<dbReference type="RefSeq" id="WP_094825684.1">
    <property type="nucleotide sequence ID" value="NZ_NEVL01000002.1"/>
</dbReference>
<dbReference type="GO" id="GO:0016020">
    <property type="term" value="C:membrane"/>
    <property type="evidence" value="ECO:0007669"/>
    <property type="project" value="GOC"/>
</dbReference>
<dbReference type="GO" id="GO:0046872">
    <property type="term" value="F:metal ion binding"/>
    <property type="evidence" value="ECO:0007669"/>
    <property type="project" value="UniProtKB-KW"/>
</dbReference>
<dbReference type="Proteomes" id="UP000216354">
    <property type="component" value="Unassembled WGS sequence"/>
</dbReference>
<evidence type="ECO:0000313" key="9">
    <source>
        <dbReference type="Proteomes" id="UP000216354"/>
    </source>
</evidence>